<gene>
    <name evidence="2" type="ORF">AMON00008_LOCUS16566</name>
</gene>
<evidence type="ECO:0000256" key="1">
    <source>
        <dbReference type="SAM" id="MobiDB-lite"/>
    </source>
</evidence>
<reference evidence="2" key="1">
    <citation type="submission" date="2021-01" db="EMBL/GenBank/DDBJ databases">
        <authorList>
            <person name="Corre E."/>
            <person name="Pelletier E."/>
            <person name="Niang G."/>
            <person name="Scheremetjew M."/>
            <person name="Finn R."/>
            <person name="Kale V."/>
            <person name="Holt S."/>
            <person name="Cochrane G."/>
            <person name="Meng A."/>
            <person name="Brown T."/>
            <person name="Cohen L."/>
        </authorList>
    </citation>
    <scope>NUCLEOTIDE SEQUENCE</scope>
    <source>
        <strain evidence="2">CCMP3105</strain>
    </source>
</reference>
<dbReference type="EMBL" id="HBNR01024672">
    <property type="protein sequence ID" value="CAE4576946.1"/>
    <property type="molecule type" value="Transcribed_RNA"/>
</dbReference>
<dbReference type="AlphaFoldDB" id="A0A7S4QAU4"/>
<feature type="region of interest" description="Disordered" evidence="1">
    <location>
        <begin position="16"/>
        <end position="42"/>
    </location>
</feature>
<name>A0A7S4QAU4_9DINO</name>
<feature type="region of interest" description="Disordered" evidence="1">
    <location>
        <begin position="118"/>
        <end position="140"/>
    </location>
</feature>
<sequence>MAYVYGDVEGRYIRPIYTPRQGGRGRDLTPRQSPRSLDNPLNTAYRSTARARPRDSALFKEASGPGVSVLEARPSSAFPAGRYRRSLGDQRIRRGEPELEGTTRFWVSHGSGFGRYGYSPGPAEQRAQGAKTVPVGTLQTNDTRALRVERLPEGSKPSEFRNYFKAWVEQT</sequence>
<feature type="compositionally biased region" description="Polar residues" evidence="1">
    <location>
        <begin position="30"/>
        <end position="42"/>
    </location>
</feature>
<evidence type="ECO:0000313" key="2">
    <source>
        <dbReference type="EMBL" id="CAE4576946.1"/>
    </source>
</evidence>
<accession>A0A7S4QAU4</accession>
<protein>
    <submittedName>
        <fullName evidence="2">Uncharacterized protein</fullName>
    </submittedName>
</protein>
<organism evidence="2">
    <name type="scientific">Alexandrium monilatum</name>
    <dbReference type="NCBI Taxonomy" id="311494"/>
    <lineage>
        <taxon>Eukaryota</taxon>
        <taxon>Sar</taxon>
        <taxon>Alveolata</taxon>
        <taxon>Dinophyceae</taxon>
        <taxon>Gonyaulacales</taxon>
        <taxon>Pyrocystaceae</taxon>
        <taxon>Alexandrium</taxon>
    </lineage>
</organism>
<proteinExistence type="predicted"/>